<evidence type="ECO:0000256" key="3">
    <source>
        <dbReference type="ARBA" id="ARBA00023125"/>
    </source>
</evidence>
<protein>
    <submittedName>
        <fullName evidence="6">DNA-binding protein</fullName>
    </submittedName>
</protein>
<dbReference type="EMBL" id="JTEO01000004">
    <property type="protein sequence ID" value="MCQ6962711.1"/>
    <property type="molecule type" value="Genomic_DNA"/>
</dbReference>
<dbReference type="InterPro" id="IPR036390">
    <property type="entry name" value="WH_DNA-bd_sf"/>
</dbReference>
<keyword evidence="4" id="KW-0804">Transcription</keyword>
<dbReference type="SUPFAM" id="SSF47979">
    <property type="entry name" value="Iron-dependent repressor protein, dimerization domain"/>
    <property type="match status" value="1"/>
</dbReference>
<evidence type="ECO:0000256" key="1">
    <source>
        <dbReference type="ARBA" id="ARBA00007871"/>
    </source>
</evidence>
<dbReference type="InterPro" id="IPR022687">
    <property type="entry name" value="HTH_DTXR"/>
</dbReference>
<keyword evidence="2" id="KW-0805">Transcription regulation</keyword>
<dbReference type="AlphaFoldDB" id="A0AAE3H9Z1"/>
<accession>A0AAE3H9Z1</accession>
<gene>
    <name evidence="6" type="ORF">PV02_06235</name>
</gene>
<dbReference type="PANTHER" id="PTHR33238:SF7">
    <property type="entry name" value="IRON-DEPENDENT TRANSCRIPTIONAL REGULATOR"/>
    <property type="match status" value="1"/>
</dbReference>
<dbReference type="Gene3D" id="1.10.10.10">
    <property type="entry name" value="Winged helix-like DNA-binding domain superfamily/Winged helix DNA-binding domain"/>
    <property type="match status" value="1"/>
</dbReference>
<dbReference type="InterPro" id="IPR036421">
    <property type="entry name" value="Fe_dep_repressor_sf"/>
</dbReference>
<dbReference type="SUPFAM" id="SSF46785">
    <property type="entry name" value="Winged helix' DNA-binding domain"/>
    <property type="match status" value="1"/>
</dbReference>
<dbReference type="RefSeq" id="WP_256622527.1">
    <property type="nucleotide sequence ID" value="NZ_JTEO01000004.1"/>
</dbReference>
<keyword evidence="3 6" id="KW-0238">DNA-binding</keyword>
<sequence length="140" mass="15375">MQEITGLELSPKKVEYLKFLFKKGGLVRTTDISSQLQVDPSTSTKTIADLAGTGLVEHIPYRGVRLTEKGQLYAEFLVNRHNILSLMLSHYGLSSEEACAETARFESFVSKDAVDKICSSMGHPQTGVCGKIRHISCGIL</sequence>
<organism evidence="6 7">
    <name type="scientific">Methanolobus chelungpuianus</name>
    <dbReference type="NCBI Taxonomy" id="502115"/>
    <lineage>
        <taxon>Archaea</taxon>
        <taxon>Methanobacteriati</taxon>
        <taxon>Methanobacteriota</taxon>
        <taxon>Stenosarchaea group</taxon>
        <taxon>Methanomicrobia</taxon>
        <taxon>Methanosarcinales</taxon>
        <taxon>Methanosarcinaceae</taxon>
        <taxon>Methanolobus</taxon>
    </lineage>
</organism>
<comment type="caution">
    <text evidence="6">The sequence shown here is derived from an EMBL/GenBank/DDBJ whole genome shotgun (WGS) entry which is preliminary data.</text>
</comment>
<dbReference type="GO" id="GO:0046983">
    <property type="term" value="F:protein dimerization activity"/>
    <property type="evidence" value="ECO:0007669"/>
    <property type="project" value="InterPro"/>
</dbReference>
<feature type="domain" description="HTH dtxR-type" evidence="5">
    <location>
        <begin position="9"/>
        <end position="67"/>
    </location>
</feature>
<dbReference type="GO" id="GO:0046914">
    <property type="term" value="F:transition metal ion binding"/>
    <property type="evidence" value="ECO:0007669"/>
    <property type="project" value="InterPro"/>
</dbReference>
<dbReference type="GO" id="GO:0003677">
    <property type="term" value="F:DNA binding"/>
    <property type="evidence" value="ECO:0007669"/>
    <property type="project" value="UniProtKB-KW"/>
</dbReference>
<dbReference type="Pfam" id="PF02742">
    <property type="entry name" value="Fe_dep_repr_C"/>
    <property type="match status" value="1"/>
</dbReference>
<evidence type="ECO:0000313" key="6">
    <source>
        <dbReference type="EMBL" id="MCQ6962711.1"/>
    </source>
</evidence>
<dbReference type="PROSITE" id="PS50944">
    <property type="entry name" value="HTH_DTXR"/>
    <property type="match status" value="1"/>
</dbReference>
<dbReference type="GO" id="GO:0003700">
    <property type="term" value="F:DNA-binding transcription factor activity"/>
    <property type="evidence" value="ECO:0007669"/>
    <property type="project" value="InterPro"/>
</dbReference>
<dbReference type="InterPro" id="IPR001367">
    <property type="entry name" value="Fe_dep_repressor"/>
</dbReference>
<dbReference type="SMART" id="SM00529">
    <property type="entry name" value="HTH_DTXR"/>
    <property type="match status" value="1"/>
</dbReference>
<keyword evidence="7" id="KW-1185">Reference proteome</keyword>
<evidence type="ECO:0000256" key="2">
    <source>
        <dbReference type="ARBA" id="ARBA00023015"/>
    </source>
</evidence>
<evidence type="ECO:0000259" key="5">
    <source>
        <dbReference type="PROSITE" id="PS50944"/>
    </source>
</evidence>
<dbReference type="InterPro" id="IPR036388">
    <property type="entry name" value="WH-like_DNA-bd_sf"/>
</dbReference>
<proteinExistence type="inferred from homology"/>
<dbReference type="Pfam" id="PF01325">
    <property type="entry name" value="Fe_dep_repress"/>
    <property type="match status" value="1"/>
</dbReference>
<comment type="similarity">
    <text evidence="1">Belongs to the DtxR/MntR family.</text>
</comment>
<dbReference type="PANTHER" id="PTHR33238">
    <property type="entry name" value="IRON (METAL) DEPENDENT REPRESSOR, DTXR FAMILY"/>
    <property type="match status" value="1"/>
</dbReference>
<dbReference type="Proteomes" id="UP001206983">
    <property type="component" value="Unassembled WGS sequence"/>
</dbReference>
<reference evidence="6 7" key="1">
    <citation type="journal article" date="2011" name="Appl. Environ. Microbiol.">
        <title>Methanogenic archaea isolated from Taiwan's Chelungpu fault.</title>
        <authorList>
            <person name="Wu S.Y."/>
            <person name="Lai M.C."/>
        </authorList>
    </citation>
    <scope>NUCLEOTIDE SEQUENCE [LARGE SCALE GENOMIC DNA]</scope>
    <source>
        <strain evidence="6 7">St545Mb</strain>
    </source>
</reference>
<name>A0AAE3H9Z1_9EURY</name>
<evidence type="ECO:0000313" key="7">
    <source>
        <dbReference type="Proteomes" id="UP001206983"/>
    </source>
</evidence>
<evidence type="ECO:0000256" key="4">
    <source>
        <dbReference type="ARBA" id="ARBA00023163"/>
    </source>
</evidence>
<dbReference type="InterPro" id="IPR022689">
    <property type="entry name" value="Iron_dep_repressor"/>
</dbReference>
<dbReference type="InterPro" id="IPR050536">
    <property type="entry name" value="DtxR_MntR_Metal-Reg"/>
</dbReference>